<proteinExistence type="predicted"/>
<protein>
    <submittedName>
        <fullName evidence="1">Uncharacterized protein</fullName>
    </submittedName>
</protein>
<reference evidence="2" key="1">
    <citation type="journal article" date="2012" name="Mol. Plant Microbe Interact.">
        <title>A highly conserved effector in Fusarium oxysporum is required for full virulence on Arabidopsis.</title>
        <authorList>
            <person name="Thatcher L.F."/>
            <person name="Gardiner D.M."/>
            <person name="Kazan K."/>
            <person name="Manners J."/>
        </authorList>
    </citation>
    <scope>NUCLEOTIDE SEQUENCE [LARGE SCALE GENOMIC DNA]</scope>
    <source>
        <strain evidence="2">Fo5176</strain>
    </source>
</reference>
<dbReference type="EnsemblFungi" id="FOXG_14957T0">
    <property type="protein sequence ID" value="FOXG_14957P0"/>
    <property type="gene ID" value="FOXG_14957"/>
</dbReference>
<dbReference type="AlphaFoldDB" id="A0A0D2YF69"/>
<dbReference type="Proteomes" id="UP000002489">
    <property type="component" value="Unassembled WGS sequence"/>
</dbReference>
<organism evidence="1 2">
    <name type="scientific">Fusarium oxysporum (strain Fo5176)</name>
    <name type="common">Fusarium vascular wilt</name>
    <dbReference type="NCBI Taxonomy" id="660025"/>
    <lineage>
        <taxon>Eukaryota</taxon>
        <taxon>Fungi</taxon>
        <taxon>Dikarya</taxon>
        <taxon>Ascomycota</taxon>
        <taxon>Pezizomycotina</taxon>
        <taxon>Sordariomycetes</taxon>
        <taxon>Hypocreomycetidae</taxon>
        <taxon>Hypocreales</taxon>
        <taxon>Nectriaceae</taxon>
        <taxon>Fusarium</taxon>
        <taxon>Fusarium oxysporum species complex</taxon>
    </lineage>
</organism>
<sequence length="72" mass="7681">MAAKNPDSLVGEGPFHARINSAQPAANNWHKPGNEQGNDAVPEYHAETFPPGTAQQKIHSTPIPTATTQLKP</sequence>
<gene>
    <name evidence="1" type="primary">28956068</name>
</gene>
<reference evidence="1" key="2">
    <citation type="submission" date="2025-08" db="UniProtKB">
        <authorList>
            <consortium name="EnsemblFungi"/>
        </authorList>
    </citation>
    <scope>IDENTIFICATION</scope>
    <source>
        <strain evidence="1">4287 / CBS 123668 / FGSC 9935 / NRRL 34936</strain>
    </source>
</reference>
<dbReference type="VEuPathDB" id="FungiDB:FOXG_14957"/>
<accession>A0A0D2YF69</accession>
<evidence type="ECO:0000313" key="2">
    <source>
        <dbReference type="Proteomes" id="UP000002489"/>
    </source>
</evidence>
<evidence type="ECO:0000313" key="1">
    <source>
        <dbReference type="EnsemblFungi" id="FOXG_14957P0"/>
    </source>
</evidence>
<name>A0A0D2YF69_FUSOF</name>